<dbReference type="Gene3D" id="3.40.930.10">
    <property type="entry name" value="Mannitol-specific EII, Chain A"/>
    <property type="match status" value="1"/>
</dbReference>
<dbReference type="OrthoDB" id="95460at2"/>
<evidence type="ECO:0000259" key="1">
    <source>
        <dbReference type="PROSITE" id="PS51094"/>
    </source>
</evidence>
<dbReference type="CDD" id="cd00211">
    <property type="entry name" value="PTS_IIA_fru"/>
    <property type="match status" value="1"/>
</dbReference>
<gene>
    <name evidence="2" type="ORF">GRI38_12535</name>
</gene>
<dbReference type="InterPro" id="IPR051541">
    <property type="entry name" value="PTS_SugarTrans_NitroReg"/>
</dbReference>
<comment type="caution">
    <text evidence="2">The sequence shown here is derived from an EMBL/GenBank/DDBJ whole genome shotgun (WGS) entry which is preliminary data.</text>
</comment>
<feature type="domain" description="PTS EIIA type-2" evidence="1">
    <location>
        <begin position="4"/>
        <end position="147"/>
    </location>
</feature>
<evidence type="ECO:0000313" key="3">
    <source>
        <dbReference type="Proteomes" id="UP000433104"/>
    </source>
</evidence>
<dbReference type="GO" id="GO:0030295">
    <property type="term" value="F:protein kinase activator activity"/>
    <property type="evidence" value="ECO:0007669"/>
    <property type="project" value="TreeGrafter"/>
</dbReference>
<dbReference type="PANTHER" id="PTHR47738:SF1">
    <property type="entry name" value="NITROGEN REGULATORY PROTEIN"/>
    <property type="match status" value="1"/>
</dbReference>
<dbReference type="AlphaFoldDB" id="A0A844ZH24"/>
<dbReference type="InterPro" id="IPR002178">
    <property type="entry name" value="PTS_EIIA_type-2_dom"/>
</dbReference>
<dbReference type="EMBL" id="WTYW01000004">
    <property type="protein sequence ID" value="MXO86854.1"/>
    <property type="molecule type" value="Genomic_DNA"/>
</dbReference>
<dbReference type="Proteomes" id="UP000433104">
    <property type="component" value="Unassembled WGS sequence"/>
</dbReference>
<accession>A0A844ZH24</accession>
<proteinExistence type="predicted"/>
<name>A0A844ZH24_9SPHN</name>
<dbReference type="PROSITE" id="PS51094">
    <property type="entry name" value="PTS_EIIA_TYPE_2"/>
    <property type="match status" value="1"/>
</dbReference>
<dbReference type="PANTHER" id="PTHR47738">
    <property type="entry name" value="PTS SYSTEM FRUCTOSE-LIKE EIIA COMPONENT-RELATED"/>
    <property type="match status" value="1"/>
</dbReference>
<sequence>MDANFHLTPSAVAFTDAPGKAEALSFIAGLFADSYDLDAPSIEAALLQREQLGSTGFGRRVALPHARFDGLKRPLAAFVKLDHPVEYEAADGRPVDMAFGLLSPSDCGVTHLHALAAISRTMRDTDRLRQLRSAQSPDAVYALLTNVSDRDAA</sequence>
<dbReference type="Pfam" id="PF00359">
    <property type="entry name" value="PTS_EIIA_2"/>
    <property type="match status" value="1"/>
</dbReference>
<dbReference type="PROSITE" id="PS00372">
    <property type="entry name" value="PTS_EIIA_TYPE_2_HIS"/>
    <property type="match status" value="1"/>
</dbReference>
<dbReference type="InterPro" id="IPR016152">
    <property type="entry name" value="PTrfase/Anion_transptr"/>
</dbReference>
<dbReference type="RefSeq" id="WP_160684644.1">
    <property type="nucleotide sequence ID" value="NZ_WTYW01000004.1"/>
</dbReference>
<dbReference type="SUPFAM" id="SSF55804">
    <property type="entry name" value="Phoshotransferase/anion transport protein"/>
    <property type="match status" value="1"/>
</dbReference>
<evidence type="ECO:0000313" key="2">
    <source>
        <dbReference type="EMBL" id="MXO86854.1"/>
    </source>
</evidence>
<keyword evidence="3" id="KW-1185">Reference proteome</keyword>
<organism evidence="2 3">
    <name type="scientific">Parapontixanthobacter aurantiacus</name>
    <dbReference type="NCBI Taxonomy" id="1463599"/>
    <lineage>
        <taxon>Bacteria</taxon>
        <taxon>Pseudomonadati</taxon>
        <taxon>Pseudomonadota</taxon>
        <taxon>Alphaproteobacteria</taxon>
        <taxon>Sphingomonadales</taxon>
        <taxon>Erythrobacteraceae</taxon>
        <taxon>Parapontixanthobacter</taxon>
    </lineage>
</organism>
<reference evidence="2 3" key="1">
    <citation type="submission" date="2019-12" db="EMBL/GenBank/DDBJ databases">
        <title>Genomic-based taxomic classification of the family Erythrobacteraceae.</title>
        <authorList>
            <person name="Xu L."/>
        </authorList>
    </citation>
    <scope>NUCLEOTIDE SEQUENCE [LARGE SCALE GENOMIC DNA]</scope>
    <source>
        <strain evidence="2 3">MCCC 1A09962</strain>
    </source>
</reference>
<protein>
    <submittedName>
        <fullName evidence="2">PTS transporter subunit EIIA</fullName>
    </submittedName>
</protein>